<dbReference type="Pfam" id="PF10539">
    <property type="entry name" value="Dev_Cell_Death"/>
    <property type="match status" value="1"/>
</dbReference>
<reference evidence="3 4" key="1">
    <citation type="journal article" date="2019" name="Nat. Plants">
        <title>Genome sequencing of Musa balbisiana reveals subgenome evolution and function divergence in polyploid bananas.</title>
        <authorList>
            <person name="Yao X."/>
        </authorList>
    </citation>
    <scope>NUCLEOTIDE SEQUENCE [LARGE SCALE GENOMIC DNA]</scope>
    <source>
        <strain evidence="4">cv. DH-PKW</strain>
        <tissue evidence="3">Leaves</tissue>
    </source>
</reference>
<dbReference type="Proteomes" id="UP000317650">
    <property type="component" value="Chromosome 5"/>
</dbReference>
<dbReference type="SMART" id="SM00767">
    <property type="entry name" value="DCD"/>
    <property type="match status" value="1"/>
</dbReference>
<dbReference type="PANTHER" id="PTHR46034">
    <property type="match status" value="1"/>
</dbReference>
<dbReference type="SMART" id="SM00612">
    <property type="entry name" value="Kelch"/>
    <property type="match status" value="3"/>
</dbReference>
<proteinExistence type="predicted"/>
<dbReference type="InterPro" id="IPR044832">
    <property type="entry name" value="NRP-like"/>
</dbReference>
<dbReference type="STRING" id="52838.A0A4S8JTH2"/>
<keyword evidence="1" id="KW-0175">Coiled coil</keyword>
<dbReference type="AlphaFoldDB" id="A0A4S8JTH2"/>
<comment type="caution">
    <text evidence="3">The sequence shown here is derived from an EMBL/GenBank/DDBJ whole genome shotgun (WGS) entry which is preliminary data.</text>
</comment>
<evidence type="ECO:0000259" key="2">
    <source>
        <dbReference type="PROSITE" id="PS51222"/>
    </source>
</evidence>
<dbReference type="InterPro" id="IPR013989">
    <property type="entry name" value="Dev_and_cell_death_domain"/>
</dbReference>
<evidence type="ECO:0000256" key="1">
    <source>
        <dbReference type="SAM" id="Coils"/>
    </source>
</evidence>
<accession>A0A4S8JTH2</accession>
<keyword evidence="4" id="KW-1185">Reference proteome</keyword>
<feature type="domain" description="DCD" evidence="2">
    <location>
        <begin position="32"/>
        <end position="165"/>
    </location>
</feature>
<dbReference type="PROSITE" id="PS51222">
    <property type="entry name" value="DCD"/>
    <property type="match status" value="1"/>
</dbReference>
<dbReference type="Pfam" id="PF01344">
    <property type="entry name" value="Kelch_1"/>
    <property type="match status" value="2"/>
</dbReference>
<dbReference type="Gene3D" id="2.120.10.80">
    <property type="entry name" value="Kelch-type beta propeller"/>
    <property type="match status" value="1"/>
</dbReference>
<dbReference type="InterPro" id="IPR015915">
    <property type="entry name" value="Kelch-typ_b-propeller"/>
</dbReference>
<sequence length="603" mass="67731">MVQQKRQQLNNFLGRTVTPLNRTVSTRNLHKSDLGGVIFGCKHKTMEECLSKKIFGLPSTHFVYVRNIEEGLPLFLFNYSDRKLHGIFEAASHGQLNMNSYAWTDGSNKRTPYPAQVPIRIKTNCASLTENQFKKIIEDNYYNPQHFWFELDHAQTSALIAHFVPLPSHTNTRADHLALPASTTTFSKATSSNRCTYAEACVPKKDFDMPVNLVDKNNFPSLSCGDEDSNHGVSSKTSCGAIEDMENVETVSDWEEWAVENMQVMNVDASTCMDPEHKLQEHEVGNEASEPQVETVFFKLRSSVPPQLSLPMIAETILSLVKWKSMLNRFWGGTLLLPRRKMMRPSPSHFMKIMSTLPCPNLFPTSNVYAQLTQVVCELKAWAENLEKKQVESDREMQRLRDLVVDSQRRMRQLNNRVKELESKIGPSVALDDSMNKFVEECLGSEDVIYIIGGFNGFSCLSALDSFSPSLDSLTPLKCMNYARSYASAVALDSNIYVFGGGDGTSWYDTVECYNPRNDEWVLCPPLIHKKGSLADSTLNGKIYAIGGGDGVQCFSNVEMFDPALGRWINSQSMLVKRFAPAAKELQGVIYACGGYSGHEYLK</sequence>
<name>A0A4S8JTH2_MUSBA</name>
<dbReference type="SUPFAM" id="SSF117281">
    <property type="entry name" value="Kelch motif"/>
    <property type="match status" value="1"/>
</dbReference>
<organism evidence="3 4">
    <name type="scientific">Musa balbisiana</name>
    <name type="common">Banana</name>
    <dbReference type="NCBI Taxonomy" id="52838"/>
    <lineage>
        <taxon>Eukaryota</taxon>
        <taxon>Viridiplantae</taxon>
        <taxon>Streptophyta</taxon>
        <taxon>Embryophyta</taxon>
        <taxon>Tracheophyta</taxon>
        <taxon>Spermatophyta</taxon>
        <taxon>Magnoliopsida</taxon>
        <taxon>Liliopsida</taxon>
        <taxon>Zingiberales</taxon>
        <taxon>Musaceae</taxon>
        <taxon>Musa</taxon>
    </lineage>
</organism>
<protein>
    <recommendedName>
        <fullName evidence="2">DCD domain-containing protein</fullName>
    </recommendedName>
</protein>
<evidence type="ECO:0000313" key="3">
    <source>
        <dbReference type="EMBL" id="THU65458.1"/>
    </source>
</evidence>
<dbReference type="GO" id="GO:0034976">
    <property type="term" value="P:response to endoplasmic reticulum stress"/>
    <property type="evidence" value="ECO:0007669"/>
    <property type="project" value="InterPro"/>
</dbReference>
<dbReference type="EMBL" id="PYDT01000003">
    <property type="protein sequence ID" value="THU65458.1"/>
    <property type="molecule type" value="Genomic_DNA"/>
</dbReference>
<gene>
    <name evidence="3" type="ORF">C4D60_Mb05t03850</name>
</gene>
<evidence type="ECO:0000313" key="4">
    <source>
        <dbReference type="Proteomes" id="UP000317650"/>
    </source>
</evidence>
<dbReference type="InterPro" id="IPR006652">
    <property type="entry name" value="Kelch_1"/>
</dbReference>
<dbReference type="PANTHER" id="PTHR46034:SF7">
    <property type="entry name" value="INFLUENZA VIRUS NS1A-BINDING PROTEIN"/>
    <property type="match status" value="1"/>
</dbReference>
<feature type="coiled-coil region" evidence="1">
    <location>
        <begin position="383"/>
        <end position="424"/>
    </location>
</feature>